<comment type="caution">
    <text evidence="3">The sequence shown here is derived from an EMBL/GenBank/DDBJ whole genome shotgun (WGS) entry which is preliminary data.</text>
</comment>
<protein>
    <submittedName>
        <fullName evidence="3">Uncharacterized protein</fullName>
    </submittedName>
</protein>
<reference evidence="3 4" key="1">
    <citation type="journal article" date="2024" name="Nat. Commun.">
        <title>Phylogenomics reveals the evolutionary origins of lichenization in chlorophyte algae.</title>
        <authorList>
            <person name="Puginier C."/>
            <person name="Libourel C."/>
            <person name="Otte J."/>
            <person name="Skaloud P."/>
            <person name="Haon M."/>
            <person name="Grisel S."/>
            <person name="Petersen M."/>
            <person name="Berrin J.G."/>
            <person name="Delaux P.M."/>
            <person name="Dal Grande F."/>
            <person name="Keller J."/>
        </authorList>
    </citation>
    <scope>NUCLEOTIDE SEQUENCE [LARGE SCALE GENOMIC DNA]</scope>
    <source>
        <strain evidence="3 4">SAG 2036</strain>
    </source>
</reference>
<dbReference type="PANTHER" id="PTHR22767">
    <property type="entry name" value="N-TERMINAL ACETYLTRANSFERASE-RELATED"/>
    <property type="match status" value="1"/>
</dbReference>
<evidence type="ECO:0000313" key="4">
    <source>
        <dbReference type="Proteomes" id="UP001465755"/>
    </source>
</evidence>
<dbReference type="GO" id="GO:0031416">
    <property type="term" value="C:NatB complex"/>
    <property type="evidence" value="ECO:0007669"/>
    <property type="project" value="TreeGrafter"/>
</dbReference>
<dbReference type="Pfam" id="PF09797">
    <property type="entry name" value="NatB_MDM20"/>
    <property type="match status" value="1"/>
</dbReference>
<dbReference type="PANTHER" id="PTHR22767:SF3">
    <property type="entry name" value="N-ALPHA-ACETYLTRANSFERASE 25, NATB AUXILIARY SUBUNIT"/>
    <property type="match status" value="1"/>
</dbReference>
<dbReference type="Gene3D" id="1.25.40.1040">
    <property type="match status" value="1"/>
</dbReference>
<sequence>MSQPKVQGAHSEVWDRKLRPIYDALEVKNYKGVIKLVDSFLKKFPGDHTARVLQAWAQAGSAKTSAANKSVDAILAETPTDLHCLNLLESLLQRLDRGKDSLAAVLAASAAHPKDAGLLQAVFDIHIKQYDYAKAQATAMRLHRVQGAHWLWCAITLLALQAMTATSASPEGKGMQAKQLWLLAETMLTKQVAATPVPANGYSEPESGDRPKRAEGLTQQQHLLWILVLVEQKKFEAAYQTFNSPHGGALRCLACDRYHRQAQFARQAGHHAKAAQLCYLALREDNNNWHATKVLLDICGPPKDAVINDHHDSIDSVPLADLSLDAACSEEGLRVPTWSEACSFIESLAVVKAVTLPQEKFEMQDFKGVTDGFAQVGQSALRGPLLARVDIAARLSSHARASTSQEGSANGAFLVNEQGCSRLAHAIVVYIRALGHLACCGSDLREYYALLSLPERKWLAQQVRHTIETYQNPPMDVRDDKEQPALDLFVLLRYQINLAEIEQEIHDLEGIDPARALQRAIKLMELFAGSEHFTRDLDEKQRGPSDELLALAVCSLIGAARSDPSHGAEWLMRAYLMVEAAQIKRKVSAPLRLAATALAGLLGAPNIANEQFAMLDVKHVQRDSVEGHFLYPLFQSAASEPLCAAAEQHVIDMHNEHAHRAATTIIEAFNSGSFVKAIEFEQFRIRMARSHTHALMASQAAATKLYRTGQVEEQECDLDQLRFNEDFNFRPFWYPPHHGQPSTAAFDWWRQLPEAPAAAVDAYPGGARLWFQIPKVAEMEHILEAQAWRQASRDAIRLQQLQTRVLSFCYAPQADLAPLSADEVTQLAQLVGVPLDELPAQCKALLDQDQQHKALDGKRATQCLQAAVFQAAHLFQVSSAQDGASPANQRLLENLGLCRQLFLALVAWANSGLCCDASSTSRDTASGSSCDTASSSSLATSSGTEGAIGASWGAGEWTWAGLVVHGAAMWLGPCLQVWLRQSASQAAAQPASEQHQSLHKALQDLGESFLKGIMSLVLALGVRIDQLNSQQGLVSSLEVWSGANRQAVFTVSVNFSH</sequence>
<accession>A0AAW1P3A1</accession>
<evidence type="ECO:0000256" key="2">
    <source>
        <dbReference type="SAM" id="MobiDB-lite"/>
    </source>
</evidence>
<evidence type="ECO:0000256" key="1">
    <source>
        <dbReference type="ARBA" id="ARBA00006298"/>
    </source>
</evidence>
<feature type="region of interest" description="Disordered" evidence="2">
    <location>
        <begin position="195"/>
        <end position="214"/>
    </location>
</feature>
<dbReference type="EMBL" id="JALJOQ010000063">
    <property type="protein sequence ID" value="KAK9803086.1"/>
    <property type="molecule type" value="Genomic_DNA"/>
</dbReference>
<keyword evidence="4" id="KW-1185">Reference proteome</keyword>
<dbReference type="AlphaFoldDB" id="A0AAW1P3A1"/>
<dbReference type="Proteomes" id="UP001465755">
    <property type="component" value="Unassembled WGS sequence"/>
</dbReference>
<name>A0AAW1P3A1_9CHLO</name>
<proteinExistence type="inferred from homology"/>
<dbReference type="InterPro" id="IPR019183">
    <property type="entry name" value="NAA25_NatB_aux_su"/>
</dbReference>
<comment type="similarity">
    <text evidence="1">Belongs to the MDM20/NAA25 family.</text>
</comment>
<organism evidence="3 4">
    <name type="scientific">Symbiochloris irregularis</name>
    <dbReference type="NCBI Taxonomy" id="706552"/>
    <lineage>
        <taxon>Eukaryota</taxon>
        <taxon>Viridiplantae</taxon>
        <taxon>Chlorophyta</taxon>
        <taxon>core chlorophytes</taxon>
        <taxon>Trebouxiophyceae</taxon>
        <taxon>Trebouxiales</taxon>
        <taxon>Trebouxiaceae</taxon>
        <taxon>Symbiochloris</taxon>
    </lineage>
</organism>
<gene>
    <name evidence="3" type="ORF">WJX73_009715</name>
</gene>
<evidence type="ECO:0000313" key="3">
    <source>
        <dbReference type="EMBL" id="KAK9803086.1"/>
    </source>
</evidence>